<dbReference type="eggNOG" id="COG1633">
    <property type="taxonomic scope" value="Bacteria"/>
</dbReference>
<sequence>MSDQSEETKQNGSVEIISGTTGEPISNSRRRFLANAGMFSAGLVGSSLLAACSDNDGFANAQDDSDDGISDAAVLQFALNLEYLEAEYYLRAVTGNGLMDDDINGGNMAVGSVTGGRAVTFTTEPLIGRYAAEIASDELDHVQFLRGGLGDGVIARPPINFTDAFNSAAQAAGLSAFDPFADPVSFLIGAFIFEDVGVTAYKGGARFLSNPDFLTAAAGILSVEGYHAGLVRTILTQRQDEPYLDTGLTVGQVVNAISGARDDLDGSEALDQGIGNTQTTVSIYGTSYSASNIVPTDDNGITFSRTPQQVHNIVYLTPMAQPGGGTVGSSNGGGFFPDGTRGTLTASAASADNSSDDG</sequence>
<name>U2ENM1_9GAMM</name>
<dbReference type="PROSITE" id="PS51318">
    <property type="entry name" value="TAT"/>
    <property type="match status" value="1"/>
</dbReference>
<organism evidence="2 3">
    <name type="scientific">Salinisphaera shabanensis E1L3A</name>
    <dbReference type="NCBI Taxonomy" id="1033802"/>
    <lineage>
        <taxon>Bacteria</taxon>
        <taxon>Pseudomonadati</taxon>
        <taxon>Pseudomonadota</taxon>
        <taxon>Gammaproteobacteria</taxon>
        <taxon>Salinisphaerales</taxon>
        <taxon>Salinisphaeraceae</taxon>
        <taxon>Salinisphaera</taxon>
    </lineage>
</organism>
<evidence type="ECO:0000313" key="3">
    <source>
        <dbReference type="Proteomes" id="UP000006242"/>
    </source>
</evidence>
<keyword evidence="3" id="KW-1185">Reference proteome</keyword>
<dbReference type="Pfam" id="PF13668">
    <property type="entry name" value="Ferritin_2"/>
    <property type="match status" value="1"/>
</dbReference>
<comment type="caution">
    <text evidence="2">The sequence shown here is derived from an EMBL/GenBank/DDBJ whole genome shotgun (WGS) entry which is preliminary data.</text>
</comment>
<evidence type="ECO:0000256" key="1">
    <source>
        <dbReference type="SAM" id="MobiDB-lite"/>
    </source>
</evidence>
<dbReference type="PANTHER" id="PTHR31694">
    <property type="entry name" value="DESICCATION-LIKE PROTEIN"/>
    <property type="match status" value="1"/>
</dbReference>
<dbReference type="PANTHER" id="PTHR31694:SF26">
    <property type="entry name" value="OS05G0151100 PROTEIN"/>
    <property type="match status" value="1"/>
</dbReference>
<accession>U2ENM1</accession>
<dbReference type="AlphaFoldDB" id="U2ENM1"/>
<dbReference type="InterPro" id="IPR006311">
    <property type="entry name" value="TAT_signal"/>
</dbReference>
<dbReference type="InterPro" id="IPR052965">
    <property type="entry name" value="Pigment-catalase-like"/>
</dbReference>
<reference evidence="2 3" key="2">
    <citation type="journal article" date="2013" name="PLoS ONE">
        <title>INDIGO - INtegrated Data Warehouse of MIcrobial GenOmes with Examples from the Red Sea Extremophiles.</title>
        <authorList>
            <person name="Alam I."/>
            <person name="Antunes A."/>
            <person name="Kamau A.A."/>
            <person name="Ba Alawi W."/>
            <person name="Kalkatawi M."/>
            <person name="Stingl U."/>
            <person name="Bajic V.B."/>
        </authorList>
    </citation>
    <scope>NUCLEOTIDE SEQUENCE [LARGE SCALE GENOMIC DNA]</scope>
    <source>
        <strain evidence="2 3">E1L3A</strain>
    </source>
</reference>
<gene>
    <name evidence="2" type="ORF">SSPSH_001188</name>
</gene>
<feature type="region of interest" description="Disordered" evidence="1">
    <location>
        <begin position="1"/>
        <end position="22"/>
    </location>
</feature>
<evidence type="ECO:0000313" key="2">
    <source>
        <dbReference type="EMBL" id="ERJ19727.1"/>
    </source>
</evidence>
<protein>
    <submittedName>
        <fullName evidence="2">Dessication-associated protein</fullName>
    </submittedName>
</protein>
<feature type="compositionally biased region" description="Low complexity" evidence="1">
    <location>
        <begin position="346"/>
        <end position="358"/>
    </location>
</feature>
<reference evidence="2 3" key="1">
    <citation type="journal article" date="2011" name="J. Bacteriol.">
        <title>Genome sequence of Salinisphaera shabanensis, a gammaproteobacterium from the harsh, variable environment of the brine-seawater interface of the Shaban Deep in the Red Sea.</title>
        <authorList>
            <person name="Antunes A."/>
            <person name="Alam I."/>
            <person name="Bajic V.B."/>
            <person name="Stingl U."/>
        </authorList>
    </citation>
    <scope>NUCLEOTIDE SEQUENCE [LARGE SCALE GENOMIC DNA]</scope>
    <source>
        <strain evidence="2 3">E1L3A</strain>
    </source>
</reference>
<dbReference type="STRING" id="1033802.SSPSH_001188"/>
<dbReference type="Proteomes" id="UP000006242">
    <property type="component" value="Unassembled WGS sequence"/>
</dbReference>
<feature type="compositionally biased region" description="Polar residues" evidence="1">
    <location>
        <begin position="10"/>
        <end position="22"/>
    </location>
</feature>
<feature type="region of interest" description="Disordered" evidence="1">
    <location>
        <begin position="324"/>
        <end position="358"/>
    </location>
</feature>
<dbReference type="OrthoDB" id="954262at2"/>
<feature type="compositionally biased region" description="Gly residues" evidence="1">
    <location>
        <begin position="324"/>
        <end position="336"/>
    </location>
</feature>
<proteinExistence type="predicted"/>
<dbReference type="EMBL" id="AFNV02000007">
    <property type="protein sequence ID" value="ERJ19727.1"/>
    <property type="molecule type" value="Genomic_DNA"/>
</dbReference>